<keyword evidence="3" id="KW-1185">Reference proteome</keyword>
<reference evidence="2 3" key="1">
    <citation type="journal article" date="2014" name="Int. J. Syst. Evol. Microbiol.">
        <title>Complete genome sequence of Corynebacterium casei LMG S-19264T (=DSM 44701T), isolated from a smear-ripened cheese.</title>
        <authorList>
            <consortium name="US DOE Joint Genome Institute (JGI-PGF)"/>
            <person name="Walter F."/>
            <person name="Albersmeier A."/>
            <person name="Kalinowski J."/>
            <person name="Ruckert C."/>
        </authorList>
    </citation>
    <scope>NUCLEOTIDE SEQUENCE [LARGE SCALE GENOMIC DNA]</scope>
    <source>
        <strain evidence="2 3">CGMCC 1.12976</strain>
    </source>
</reference>
<gene>
    <name evidence="2" type="ORF">GCM10011399_21780</name>
</gene>
<proteinExistence type="predicted"/>
<name>A0A917B8B5_9MICO</name>
<evidence type="ECO:0000313" key="2">
    <source>
        <dbReference type="EMBL" id="GGF28200.1"/>
    </source>
</evidence>
<evidence type="ECO:0000313" key="3">
    <source>
        <dbReference type="Proteomes" id="UP000598775"/>
    </source>
</evidence>
<accession>A0A917B8B5</accession>
<keyword evidence="1" id="KW-1133">Transmembrane helix</keyword>
<evidence type="ECO:0000256" key="1">
    <source>
        <dbReference type="SAM" id="Phobius"/>
    </source>
</evidence>
<feature type="transmembrane region" description="Helical" evidence="1">
    <location>
        <begin position="32"/>
        <end position="53"/>
    </location>
</feature>
<dbReference type="Proteomes" id="UP000598775">
    <property type="component" value="Unassembled WGS sequence"/>
</dbReference>
<comment type="caution">
    <text evidence="2">The sequence shown here is derived from an EMBL/GenBank/DDBJ whole genome shotgun (WGS) entry which is preliminary data.</text>
</comment>
<keyword evidence="1" id="KW-0472">Membrane</keyword>
<dbReference type="RefSeq" id="WP_188678016.1">
    <property type="nucleotide sequence ID" value="NZ_BMGP01000003.1"/>
</dbReference>
<keyword evidence="1" id="KW-0812">Transmembrane</keyword>
<dbReference type="AlphaFoldDB" id="A0A917B8B5"/>
<organism evidence="2 3">
    <name type="scientific">Subtercola lobariae</name>
    <dbReference type="NCBI Taxonomy" id="1588641"/>
    <lineage>
        <taxon>Bacteria</taxon>
        <taxon>Bacillati</taxon>
        <taxon>Actinomycetota</taxon>
        <taxon>Actinomycetes</taxon>
        <taxon>Micrococcales</taxon>
        <taxon>Microbacteriaceae</taxon>
        <taxon>Subtercola</taxon>
    </lineage>
</organism>
<protein>
    <submittedName>
        <fullName evidence="2">Uncharacterized protein</fullName>
    </submittedName>
</protein>
<dbReference type="EMBL" id="BMGP01000003">
    <property type="protein sequence ID" value="GGF28200.1"/>
    <property type="molecule type" value="Genomic_DNA"/>
</dbReference>
<sequence>MTDYYDEPELTGYEPHGERPLRSVRMQRTIRIVVILGIVALVLPGILTTYSLARATAQAACAATVAALPASLMGTRVGSRVQFEVFGPGGLGWQCYTVGAYGGDRQPVAPLGLIPTYPSIQAPTDGS</sequence>